<accession>A0A9W7WVH7</accession>
<evidence type="ECO:0000313" key="2">
    <source>
        <dbReference type="Proteomes" id="UP001059041"/>
    </source>
</evidence>
<evidence type="ECO:0000313" key="1">
    <source>
        <dbReference type="EMBL" id="KAI7809327.1"/>
    </source>
</evidence>
<reference evidence="1" key="1">
    <citation type="submission" date="2021-02" db="EMBL/GenBank/DDBJ databases">
        <title>Comparative genomics reveals that relaxation of natural selection precedes convergent phenotypic evolution of cavefish.</title>
        <authorList>
            <person name="Peng Z."/>
        </authorList>
    </citation>
    <scope>NUCLEOTIDE SEQUENCE</scope>
    <source>
        <tissue evidence="1">Muscle</tissue>
    </source>
</reference>
<comment type="caution">
    <text evidence="1">The sequence shown here is derived from an EMBL/GenBank/DDBJ whole genome shotgun (WGS) entry which is preliminary data.</text>
</comment>
<dbReference type="EMBL" id="JAFHDT010000005">
    <property type="protein sequence ID" value="KAI7809327.1"/>
    <property type="molecule type" value="Genomic_DNA"/>
</dbReference>
<protein>
    <submittedName>
        <fullName evidence="1">Uncharacterized protein</fullName>
    </submittedName>
</protein>
<name>A0A9W7WVH7_TRIRA</name>
<organism evidence="1 2">
    <name type="scientific">Triplophysa rosa</name>
    <name type="common">Cave loach</name>
    <dbReference type="NCBI Taxonomy" id="992332"/>
    <lineage>
        <taxon>Eukaryota</taxon>
        <taxon>Metazoa</taxon>
        <taxon>Chordata</taxon>
        <taxon>Craniata</taxon>
        <taxon>Vertebrata</taxon>
        <taxon>Euteleostomi</taxon>
        <taxon>Actinopterygii</taxon>
        <taxon>Neopterygii</taxon>
        <taxon>Teleostei</taxon>
        <taxon>Ostariophysi</taxon>
        <taxon>Cypriniformes</taxon>
        <taxon>Nemacheilidae</taxon>
        <taxon>Triplophysa</taxon>
    </lineage>
</organism>
<proteinExistence type="predicted"/>
<feature type="non-terminal residue" evidence="1">
    <location>
        <position position="1"/>
    </location>
</feature>
<dbReference type="Proteomes" id="UP001059041">
    <property type="component" value="Linkage Group LG5"/>
</dbReference>
<gene>
    <name evidence="1" type="ORF">IRJ41_005473</name>
</gene>
<sequence length="73" mass="7952">MRRCDPHWDSMAVAVAQATTEAWPGPVAMVVSWGTVDIHRSLSFVFFPIAAGERIRSMMTQATVCQAGLGICQ</sequence>
<keyword evidence="2" id="KW-1185">Reference proteome</keyword>
<dbReference type="AlphaFoldDB" id="A0A9W7WVH7"/>